<reference evidence="3" key="3">
    <citation type="submission" date="2024-09" db="EMBL/GenBank/DDBJ databases">
        <authorList>
            <person name="Sun Q."/>
            <person name="Mori K."/>
        </authorList>
    </citation>
    <scope>NUCLEOTIDE SEQUENCE</scope>
    <source>
        <strain evidence="3">CCUG 61707</strain>
    </source>
</reference>
<comment type="caution">
    <text evidence="3">The sequence shown here is derived from an EMBL/GenBank/DDBJ whole genome shotgun (WGS) entry which is preliminary data.</text>
</comment>
<keyword evidence="4" id="KW-1185">Reference proteome</keyword>
<evidence type="ECO:0000313" key="2">
    <source>
        <dbReference type="EMBL" id="MFD0965831.1"/>
    </source>
</evidence>
<evidence type="ECO:0000313" key="3">
    <source>
        <dbReference type="EMBL" id="MFD0965980.1"/>
    </source>
</evidence>
<accession>A0ABW3I7R3</accession>
<reference evidence="4" key="2">
    <citation type="journal article" date="2019" name="Int. J. Syst. Evol. Microbiol.">
        <title>The Global Catalogue of Microorganisms (GCM) 10K type strain sequencing project: providing services to taxonomists for standard genome sequencing and annotation.</title>
        <authorList>
            <consortium name="The Broad Institute Genomics Platform"/>
            <consortium name="The Broad Institute Genome Sequencing Center for Infectious Disease"/>
            <person name="Wu L."/>
            <person name="Ma J."/>
        </authorList>
    </citation>
    <scope>NUCLEOTIDE SEQUENCE [LARGE SCALE GENOMIC DNA]</scope>
    <source>
        <strain evidence="4">CCUG 61707</strain>
    </source>
</reference>
<dbReference type="EMBL" id="JBHTJN010000008">
    <property type="protein sequence ID" value="MFD0965980.1"/>
    <property type="molecule type" value="Genomic_DNA"/>
</dbReference>
<evidence type="ECO:0000313" key="4">
    <source>
        <dbReference type="Proteomes" id="UP001596996"/>
    </source>
</evidence>
<gene>
    <name evidence="2" type="ORF">ACFQ02_03040</name>
    <name evidence="3" type="ORF">ACFQ02_03820</name>
</gene>
<name>A0ABW3I7R3_9PAST</name>
<evidence type="ECO:0000259" key="1">
    <source>
        <dbReference type="Pfam" id="PF04606"/>
    </source>
</evidence>
<proteinExistence type="predicted"/>
<protein>
    <submittedName>
        <fullName evidence="3">Ogr/Delta-like zinc finger family protein</fullName>
    </submittedName>
</protein>
<reference evidence="3" key="1">
    <citation type="journal article" date="2014" name="Int. J. Syst. Evol. Microbiol.">
        <title>Complete genome of a new Firmicutes species belonging to the dominant human colonic microbiota ('Ruminococcus bicirculans') reveals two chromosomes and a selective capacity to utilize plant glucans.</title>
        <authorList>
            <consortium name="NISC Comparative Sequencing Program"/>
            <person name="Wegmann U."/>
            <person name="Louis P."/>
            <person name="Goesmann A."/>
            <person name="Henrissat B."/>
            <person name="Duncan S.H."/>
            <person name="Flint H.J."/>
        </authorList>
    </citation>
    <scope>NUCLEOTIDE SEQUENCE</scope>
    <source>
        <strain evidence="3">CCUG 61707</strain>
    </source>
</reference>
<dbReference type="Proteomes" id="UP001596996">
    <property type="component" value="Unassembled WGS sequence"/>
</dbReference>
<sequence length="87" mass="9951">MANVLKVKCGVCGSRCFIRRSDFLSDGFARIYITCTNPQCCQSEVYNFERSHVVKTSKLSKDRLLEDVISLLSEQDKQQLKKMIEAV</sequence>
<feature type="domain" description="Zinc finger Ogr/Delta-type" evidence="1">
    <location>
        <begin position="8"/>
        <end position="53"/>
    </location>
</feature>
<dbReference type="EMBL" id="JBHTJN010000008">
    <property type="protein sequence ID" value="MFD0965831.1"/>
    <property type="molecule type" value="Genomic_DNA"/>
</dbReference>
<organism evidence="3 4">
    <name type="scientific">Seminibacterium arietis</name>
    <dbReference type="NCBI Taxonomy" id="1173502"/>
    <lineage>
        <taxon>Bacteria</taxon>
        <taxon>Pseudomonadati</taxon>
        <taxon>Pseudomonadota</taxon>
        <taxon>Gammaproteobacteria</taxon>
        <taxon>Pasteurellales</taxon>
        <taxon>Pasteurellaceae</taxon>
        <taxon>Seminibacterium</taxon>
    </lineage>
</organism>
<dbReference type="Pfam" id="PF04606">
    <property type="entry name" value="Ogr_Delta"/>
    <property type="match status" value="1"/>
</dbReference>
<dbReference type="InterPro" id="IPR007684">
    <property type="entry name" value="Znf_Ogr/Delta"/>
</dbReference>
<dbReference type="RefSeq" id="WP_380819132.1">
    <property type="nucleotide sequence ID" value="NZ_JBHTJN010000008.1"/>
</dbReference>